<evidence type="ECO:0000313" key="1">
    <source>
        <dbReference type="EMBL" id="AKS46715.1"/>
    </source>
</evidence>
<organism evidence="1 2">
    <name type="scientific">Octadecabacter temperatus</name>
    <dbReference type="NCBI Taxonomy" id="1458307"/>
    <lineage>
        <taxon>Bacteria</taxon>
        <taxon>Pseudomonadati</taxon>
        <taxon>Pseudomonadota</taxon>
        <taxon>Alphaproteobacteria</taxon>
        <taxon>Rhodobacterales</taxon>
        <taxon>Roseobacteraceae</taxon>
        <taxon>Octadecabacter</taxon>
    </lineage>
</organism>
<dbReference type="STRING" id="1458307.OSB_21760"/>
<dbReference type="KEGG" id="otm:OSB_21760"/>
<dbReference type="Gene3D" id="1.10.10.1320">
    <property type="entry name" value="Anti-sigma factor, zinc-finger domain"/>
    <property type="match status" value="1"/>
</dbReference>
<sequence length="111" mass="12170">MITPNSVKRRMKGMMFRLPMMISCPQFEEFIVEYLEGGLTVHERRVFALHLKICRECREYLAAYEASMAAAKQGLASDASSVPVDIPEDLVAAITASIGATEDDGAPSDNS</sequence>
<dbReference type="RefSeq" id="WP_143831253.1">
    <property type="nucleotide sequence ID" value="NZ_CP012160.1"/>
</dbReference>
<accession>A0A0K0Y728</accession>
<keyword evidence="2" id="KW-1185">Reference proteome</keyword>
<dbReference type="Proteomes" id="UP000067444">
    <property type="component" value="Chromosome"/>
</dbReference>
<dbReference type="InterPro" id="IPR041916">
    <property type="entry name" value="Anti_sigma_zinc_sf"/>
</dbReference>
<dbReference type="OrthoDB" id="8374021at2"/>
<dbReference type="EMBL" id="CP012160">
    <property type="protein sequence ID" value="AKS46715.1"/>
    <property type="molecule type" value="Genomic_DNA"/>
</dbReference>
<dbReference type="Pfam" id="PF13490">
    <property type="entry name" value="zf-HC2"/>
    <property type="match status" value="1"/>
</dbReference>
<reference evidence="1 2" key="1">
    <citation type="journal article" date="2015" name="Genome Announc.">
        <title>Closed Genome Sequence of Octadecabacter temperatus SB1, the First Mesophilic Species of the Genus Octadecabacter.</title>
        <authorList>
            <person name="Voget S."/>
            <person name="Billerbeck S."/>
            <person name="Simon M."/>
            <person name="Daniel R."/>
        </authorList>
    </citation>
    <scope>NUCLEOTIDE SEQUENCE [LARGE SCALE GENOMIC DNA]</scope>
    <source>
        <strain evidence="1 2">SB1</strain>
    </source>
</reference>
<proteinExistence type="predicted"/>
<gene>
    <name evidence="1" type="ORF">OSB_21760</name>
</gene>
<name>A0A0K0Y728_9RHOB</name>
<evidence type="ECO:0000313" key="2">
    <source>
        <dbReference type="Proteomes" id="UP000067444"/>
    </source>
</evidence>
<protein>
    <submittedName>
        <fullName evidence="1">Uncharacterized protein</fullName>
    </submittedName>
</protein>
<dbReference type="InterPro" id="IPR027383">
    <property type="entry name" value="Znf_put"/>
</dbReference>
<dbReference type="AlphaFoldDB" id="A0A0K0Y728"/>